<dbReference type="Proteomes" id="UP000024635">
    <property type="component" value="Unassembled WGS sequence"/>
</dbReference>
<protein>
    <submittedName>
        <fullName evidence="1">Uncharacterized protein</fullName>
    </submittedName>
</protein>
<dbReference type="EMBL" id="JARK01001587">
    <property type="protein sequence ID" value="EYB88223.1"/>
    <property type="molecule type" value="Genomic_DNA"/>
</dbReference>
<gene>
    <name evidence="1" type="primary">Acey_s0251.g200</name>
    <name evidence="1" type="ORF">Y032_0251g200</name>
</gene>
<sequence length="87" mass="10166">MGEIRMEHLTTSSCKRSDSVLRAIDTKSKWNDVNDESKTSRSRRNDDKHCAFPAEHLRKNTVNDVFYTEEMSVKFVENKSDLLIEML</sequence>
<evidence type="ECO:0000313" key="2">
    <source>
        <dbReference type="Proteomes" id="UP000024635"/>
    </source>
</evidence>
<proteinExistence type="predicted"/>
<reference evidence="2" key="1">
    <citation type="journal article" date="2015" name="Nat. Genet.">
        <title>The genome and transcriptome of the zoonotic hookworm Ancylostoma ceylanicum identify infection-specific gene families.</title>
        <authorList>
            <person name="Schwarz E.M."/>
            <person name="Hu Y."/>
            <person name="Antoshechkin I."/>
            <person name="Miller M.M."/>
            <person name="Sternberg P.W."/>
            <person name="Aroian R.V."/>
        </authorList>
    </citation>
    <scope>NUCLEOTIDE SEQUENCE</scope>
    <source>
        <strain evidence="2">HY135</strain>
    </source>
</reference>
<keyword evidence="2" id="KW-1185">Reference proteome</keyword>
<accession>A0A016SC25</accession>
<comment type="caution">
    <text evidence="1">The sequence shown here is derived from an EMBL/GenBank/DDBJ whole genome shotgun (WGS) entry which is preliminary data.</text>
</comment>
<dbReference type="AlphaFoldDB" id="A0A016SC25"/>
<evidence type="ECO:0000313" key="1">
    <source>
        <dbReference type="EMBL" id="EYB88223.1"/>
    </source>
</evidence>
<name>A0A016SC25_9BILA</name>
<organism evidence="1 2">
    <name type="scientific">Ancylostoma ceylanicum</name>
    <dbReference type="NCBI Taxonomy" id="53326"/>
    <lineage>
        <taxon>Eukaryota</taxon>
        <taxon>Metazoa</taxon>
        <taxon>Ecdysozoa</taxon>
        <taxon>Nematoda</taxon>
        <taxon>Chromadorea</taxon>
        <taxon>Rhabditida</taxon>
        <taxon>Rhabditina</taxon>
        <taxon>Rhabditomorpha</taxon>
        <taxon>Strongyloidea</taxon>
        <taxon>Ancylostomatidae</taxon>
        <taxon>Ancylostomatinae</taxon>
        <taxon>Ancylostoma</taxon>
    </lineage>
</organism>